<dbReference type="KEGG" id="bvo:Pan97_40170"/>
<organism evidence="2 3">
    <name type="scientific">Bremerella volcania</name>
    <dbReference type="NCBI Taxonomy" id="2527984"/>
    <lineage>
        <taxon>Bacteria</taxon>
        <taxon>Pseudomonadati</taxon>
        <taxon>Planctomycetota</taxon>
        <taxon>Planctomycetia</taxon>
        <taxon>Pirellulales</taxon>
        <taxon>Pirellulaceae</taxon>
        <taxon>Bremerella</taxon>
    </lineage>
</organism>
<dbReference type="EMBL" id="CP036289">
    <property type="protein sequence ID" value="QDU76958.1"/>
    <property type="molecule type" value="Genomic_DNA"/>
</dbReference>
<evidence type="ECO:0000313" key="2">
    <source>
        <dbReference type="EMBL" id="QDU76958.1"/>
    </source>
</evidence>
<reference evidence="3" key="1">
    <citation type="submission" date="2019-02" db="EMBL/GenBank/DDBJ databases">
        <title>Deep-cultivation of Planctomycetes and their phenomic and genomic characterization uncovers novel biology.</title>
        <authorList>
            <person name="Wiegand S."/>
            <person name="Jogler M."/>
            <person name="Boedeker C."/>
            <person name="Pinto D."/>
            <person name="Vollmers J."/>
            <person name="Rivas-Marin E."/>
            <person name="Kohn T."/>
            <person name="Peeters S.H."/>
            <person name="Heuer A."/>
            <person name="Rast P."/>
            <person name="Oberbeckmann S."/>
            <person name="Bunk B."/>
            <person name="Jeske O."/>
            <person name="Meyerdierks A."/>
            <person name="Storesund J.E."/>
            <person name="Kallscheuer N."/>
            <person name="Luecker S."/>
            <person name="Lage O.M."/>
            <person name="Pohl T."/>
            <person name="Merkel B.J."/>
            <person name="Hornburger P."/>
            <person name="Mueller R.-W."/>
            <person name="Bruemmer F."/>
            <person name="Labrenz M."/>
            <person name="Spormann A.M."/>
            <person name="Op den Camp H."/>
            <person name="Overmann J."/>
            <person name="Amann R."/>
            <person name="Jetten M.S.M."/>
            <person name="Mascher T."/>
            <person name="Medema M.H."/>
            <person name="Devos D.P."/>
            <person name="Kaster A.-K."/>
            <person name="Ovreas L."/>
            <person name="Rohde M."/>
            <person name="Galperin M.Y."/>
            <person name="Jogler C."/>
        </authorList>
    </citation>
    <scope>NUCLEOTIDE SEQUENCE [LARGE SCALE GENOMIC DNA]</scope>
    <source>
        <strain evidence="3">Pan97</strain>
    </source>
</reference>
<keyword evidence="3" id="KW-1185">Reference proteome</keyword>
<protein>
    <recommendedName>
        <fullName evidence="4">Secreted protein</fullName>
    </recommendedName>
</protein>
<dbReference type="Proteomes" id="UP000318626">
    <property type="component" value="Chromosome"/>
</dbReference>
<accession>A0A518CCK5</accession>
<name>A0A518CCK5_9BACT</name>
<dbReference type="OrthoDB" id="291557at2"/>
<proteinExistence type="predicted"/>
<evidence type="ECO:0008006" key="4">
    <source>
        <dbReference type="Google" id="ProtNLM"/>
    </source>
</evidence>
<evidence type="ECO:0000256" key="1">
    <source>
        <dbReference type="SAM" id="SignalP"/>
    </source>
</evidence>
<feature type="chain" id="PRO_5022012611" description="Secreted protein" evidence="1">
    <location>
        <begin position="21"/>
        <end position="78"/>
    </location>
</feature>
<dbReference type="RefSeq" id="WP_144975493.1">
    <property type="nucleotide sequence ID" value="NZ_CP036289.1"/>
</dbReference>
<evidence type="ECO:0000313" key="3">
    <source>
        <dbReference type="Proteomes" id="UP000318626"/>
    </source>
</evidence>
<sequence length="78" mass="8640" precursor="true">MKKLLTLLACVVLMSNVGCTMCSHPFDYSYAAYDEAQMSGHRAGSAFSPYSSESVVTETAPSEQIIEEEEVIYYDQSQ</sequence>
<keyword evidence="1" id="KW-0732">Signal</keyword>
<feature type="signal peptide" evidence="1">
    <location>
        <begin position="1"/>
        <end position="20"/>
    </location>
</feature>
<gene>
    <name evidence="2" type="ORF">Pan97_40170</name>
</gene>
<dbReference type="AlphaFoldDB" id="A0A518CCK5"/>